<gene>
    <name evidence="1" type="ORF">FHG66_11945</name>
</gene>
<proteinExistence type="predicted"/>
<organism evidence="1 2">
    <name type="scientific">Rubellimicrobium rubrum</name>
    <dbReference type="NCBI Taxonomy" id="2585369"/>
    <lineage>
        <taxon>Bacteria</taxon>
        <taxon>Pseudomonadati</taxon>
        <taxon>Pseudomonadota</taxon>
        <taxon>Alphaproteobacteria</taxon>
        <taxon>Rhodobacterales</taxon>
        <taxon>Roseobacteraceae</taxon>
        <taxon>Rubellimicrobium</taxon>
    </lineage>
</organism>
<accession>A0A5C4MXK9</accession>
<keyword evidence="2" id="KW-1185">Reference proteome</keyword>
<sequence>MGEISPQGRSAIILCGGRNSDAFAFQAHIDERIRVNDAGLGVGPVGVALSPESLRARTMNDRNEGLL</sequence>
<dbReference type="AlphaFoldDB" id="A0A5C4MXK9"/>
<dbReference type="Proteomes" id="UP000305887">
    <property type="component" value="Unassembled WGS sequence"/>
</dbReference>
<name>A0A5C4MXK9_9RHOB</name>
<protein>
    <submittedName>
        <fullName evidence="1">Uncharacterized protein</fullName>
    </submittedName>
</protein>
<dbReference type="RefSeq" id="WP_139077042.1">
    <property type="nucleotide sequence ID" value="NZ_VDFU01000013.1"/>
</dbReference>
<comment type="caution">
    <text evidence="1">The sequence shown here is derived from an EMBL/GenBank/DDBJ whole genome shotgun (WGS) entry which is preliminary data.</text>
</comment>
<dbReference type="EMBL" id="VDFU01000013">
    <property type="protein sequence ID" value="TNC49156.1"/>
    <property type="molecule type" value="Genomic_DNA"/>
</dbReference>
<evidence type="ECO:0000313" key="2">
    <source>
        <dbReference type="Proteomes" id="UP000305887"/>
    </source>
</evidence>
<reference evidence="1 2" key="1">
    <citation type="submission" date="2019-06" db="EMBL/GenBank/DDBJ databases">
        <title>YIM 131921 draft genome.</title>
        <authorList>
            <person name="Jiang L."/>
        </authorList>
    </citation>
    <scope>NUCLEOTIDE SEQUENCE [LARGE SCALE GENOMIC DNA]</scope>
    <source>
        <strain evidence="1 2">YIM 131921</strain>
    </source>
</reference>
<evidence type="ECO:0000313" key="1">
    <source>
        <dbReference type="EMBL" id="TNC49156.1"/>
    </source>
</evidence>